<sequence>MIKVTVPATTANLGPGYDCLGMALSQYSIFECEKHNDRIILVDGLEYKKITTDNNLVTESMECLFEYIGKYPDGYKLHIHNNIPLARGMGSSASAIVGGLMCANYLMDFPLDQKEILKLATKIEGHPDNVAPSILGNLVLSTVDDSGDVIYHKIEPFRDLSLVLFVPDYEVSTSDSRKVVPQSVSISDTVRTSSRLSLMLMGFMSGNLDLISSSMDDCLHEPYRKHLVKGFDELKKTAISAGAFSYCLSGAGSTVISYCKKEVAKAVQESLNLEAQKLGIGGQAIILDPCRKGVQYTLS</sequence>
<dbReference type="InterPro" id="IPR000870">
    <property type="entry name" value="Homoserine_kinase"/>
</dbReference>
<evidence type="ECO:0000256" key="9">
    <source>
        <dbReference type="ARBA" id="ARBA00022777"/>
    </source>
</evidence>
<dbReference type="PATRIC" id="fig|1261.5.peg.739"/>
<keyword evidence="10 13" id="KW-0067">ATP-binding</keyword>
<dbReference type="EC" id="2.7.1.39" evidence="3 13"/>
<feature type="domain" description="GHMP kinase C-terminal" evidence="15">
    <location>
        <begin position="206"/>
        <end position="272"/>
    </location>
</feature>
<keyword evidence="13" id="KW-0963">Cytoplasm</keyword>
<dbReference type="Gene3D" id="3.30.230.10">
    <property type="match status" value="1"/>
</dbReference>
<keyword evidence="6 13" id="KW-0808">Transferase</keyword>
<dbReference type="PIRSF" id="PIRSF000676">
    <property type="entry name" value="Homoser_kin"/>
    <property type="match status" value="1"/>
</dbReference>
<dbReference type="UniPathway" id="UPA00050">
    <property type="reaction ID" value="UER00064"/>
</dbReference>
<dbReference type="eggNOG" id="COG0083">
    <property type="taxonomic scope" value="Bacteria"/>
</dbReference>
<comment type="function">
    <text evidence="12 13">Catalyzes the ATP-dependent phosphorylation of L-homoserine to L-homoserine phosphate.</text>
</comment>
<evidence type="ECO:0000259" key="15">
    <source>
        <dbReference type="Pfam" id="PF08544"/>
    </source>
</evidence>
<dbReference type="HAMAP" id="MF_00384">
    <property type="entry name" value="Homoser_kinase"/>
    <property type="match status" value="1"/>
</dbReference>
<evidence type="ECO:0000256" key="1">
    <source>
        <dbReference type="ARBA" id="ARBA00005015"/>
    </source>
</evidence>
<dbReference type="Pfam" id="PF00288">
    <property type="entry name" value="GHMP_kinases_N"/>
    <property type="match status" value="1"/>
</dbReference>
<keyword evidence="5 13" id="KW-0028">Amino-acid biosynthesis</keyword>
<keyword evidence="7 13" id="KW-0791">Threonine biosynthesis</keyword>
<evidence type="ECO:0000259" key="14">
    <source>
        <dbReference type="Pfam" id="PF00288"/>
    </source>
</evidence>
<evidence type="ECO:0000313" key="16">
    <source>
        <dbReference type="EMBL" id="KXI13424.1"/>
    </source>
</evidence>
<feature type="domain" description="GHMP kinase N-terminal" evidence="14">
    <location>
        <begin position="55"/>
        <end position="136"/>
    </location>
</feature>
<dbReference type="STRING" id="1261.HMPREF3195_00733"/>
<organism evidence="16 17">
    <name type="scientific">Peptostreptococcus anaerobius</name>
    <dbReference type="NCBI Taxonomy" id="1261"/>
    <lineage>
        <taxon>Bacteria</taxon>
        <taxon>Bacillati</taxon>
        <taxon>Bacillota</taxon>
        <taxon>Clostridia</taxon>
        <taxon>Peptostreptococcales</taxon>
        <taxon>Peptostreptococcaceae</taxon>
        <taxon>Peptostreptococcus</taxon>
    </lineage>
</organism>
<evidence type="ECO:0000256" key="10">
    <source>
        <dbReference type="ARBA" id="ARBA00022840"/>
    </source>
</evidence>
<dbReference type="NCBIfam" id="NF002288">
    <property type="entry name" value="PRK01212.1-4"/>
    <property type="match status" value="1"/>
</dbReference>
<dbReference type="SUPFAM" id="SSF54211">
    <property type="entry name" value="Ribosomal protein S5 domain 2-like"/>
    <property type="match status" value="1"/>
</dbReference>
<dbReference type="NCBIfam" id="TIGR00191">
    <property type="entry name" value="thrB"/>
    <property type="match status" value="1"/>
</dbReference>
<dbReference type="GO" id="GO:0004413">
    <property type="term" value="F:homoserine kinase activity"/>
    <property type="evidence" value="ECO:0007669"/>
    <property type="project" value="UniProtKB-UniRule"/>
</dbReference>
<dbReference type="PANTHER" id="PTHR20861:SF1">
    <property type="entry name" value="HOMOSERINE KINASE"/>
    <property type="match status" value="1"/>
</dbReference>
<comment type="similarity">
    <text evidence="2 13">Belongs to the GHMP kinase family. Homoserine kinase subfamily.</text>
</comment>
<dbReference type="GO" id="GO:0005524">
    <property type="term" value="F:ATP binding"/>
    <property type="evidence" value="ECO:0007669"/>
    <property type="project" value="UniProtKB-UniRule"/>
</dbReference>
<dbReference type="Gene3D" id="3.30.70.890">
    <property type="entry name" value="GHMP kinase, C-terminal domain"/>
    <property type="match status" value="1"/>
</dbReference>
<evidence type="ECO:0000313" key="17">
    <source>
        <dbReference type="Proteomes" id="UP000070326"/>
    </source>
</evidence>
<proteinExistence type="inferred from homology"/>
<accession>A0A135YVJ5</accession>
<dbReference type="InterPro" id="IPR013750">
    <property type="entry name" value="GHMP_kinase_C_dom"/>
</dbReference>
<dbReference type="SUPFAM" id="SSF55060">
    <property type="entry name" value="GHMP Kinase, C-terminal domain"/>
    <property type="match status" value="1"/>
</dbReference>
<dbReference type="PANTHER" id="PTHR20861">
    <property type="entry name" value="HOMOSERINE/4-DIPHOSPHOCYTIDYL-2-C-METHYL-D-ERYTHRITOL KINASE"/>
    <property type="match status" value="1"/>
</dbReference>
<gene>
    <name evidence="13" type="primary">thrB</name>
    <name evidence="16" type="ORF">HMPREF3195_00733</name>
</gene>
<dbReference type="PROSITE" id="PS00627">
    <property type="entry name" value="GHMP_KINASES_ATP"/>
    <property type="match status" value="1"/>
</dbReference>
<dbReference type="InterPro" id="IPR014721">
    <property type="entry name" value="Ribsml_uS5_D2-typ_fold_subgr"/>
</dbReference>
<evidence type="ECO:0000256" key="2">
    <source>
        <dbReference type="ARBA" id="ARBA00007370"/>
    </source>
</evidence>
<dbReference type="InterPro" id="IPR020568">
    <property type="entry name" value="Ribosomal_Su5_D2-typ_SF"/>
</dbReference>
<dbReference type="Pfam" id="PF08544">
    <property type="entry name" value="GHMP_kinases_C"/>
    <property type="match status" value="1"/>
</dbReference>
<dbReference type="EMBL" id="LSQZ01000023">
    <property type="protein sequence ID" value="KXI13424.1"/>
    <property type="molecule type" value="Genomic_DNA"/>
</dbReference>
<feature type="binding site" evidence="13">
    <location>
        <begin position="84"/>
        <end position="94"/>
    </location>
    <ligand>
        <name>ATP</name>
        <dbReference type="ChEBI" id="CHEBI:30616"/>
    </ligand>
</feature>
<keyword evidence="8 13" id="KW-0547">Nucleotide-binding</keyword>
<evidence type="ECO:0000256" key="11">
    <source>
        <dbReference type="ARBA" id="ARBA00049375"/>
    </source>
</evidence>
<name>A0A135YVJ5_9FIRM</name>
<dbReference type="PRINTS" id="PR00958">
    <property type="entry name" value="HOMSERKINASE"/>
</dbReference>
<reference evidence="16 17" key="1">
    <citation type="submission" date="2016-02" db="EMBL/GenBank/DDBJ databases">
        <authorList>
            <person name="Wen L."/>
            <person name="He K."/>
            <person name="Yang H."/>
        </authorList>
    </citation>
    <scope>NUCLEOTIDE SEQUENCE [LARGE SCALE GENOMIC DNA]</scope>
    <source>
        <strain evidence="16 17">MJR8628A</strain>
    </source>
</reference>
<evidence type="ECO:0000256" key="3">
    <source>
        <dbReference type="ARBA" id="ARBA00012078"/>
    </source>
</evidence>
<dbReference type="InterPro" id="IPR036554">
    <property type="entry name" value="GHMP_kinase_C_sf"/>
</dbReference>
<evidence type="ECO:0000256" key="7">
    <source>
        <dbReference type="ARBA" id="ARBA00022697"/>
    </source>
</evidence>
<evidence type="ECO:0000256" key="4">
    <source>
        <dbReference type="ARBA" id="ARBA00017858"/>
    </source>
</evidence>
<comment type="caution">
    <text evidence="16">The sequence shown here is derived from an EMBL/GenBank/DDBJ whole genome shotgun (WGS) entry which is preliminary data.</text>
</comment>
<dbReference type="InterPro" id="IPR006204">
    <property type="entry name" value="GHMP_kinase_N_dom"/>
</dbReference>
<evidence type="ECO:0000256" key="13">
    <source>
        <dbReference type="HAMAP-Rule" id="MF_00384"/>
    </source>
</evidence>
<comment type="catalytic activity">
    <reaction evidence="11 13">
        <text>L-homoserine + ATP = O-phospho-L-homoserine + ADP + H(+)</text>
        <dbReference type="Rhea" id="RHEA:13985"/>
        <dbReference type="ChEBI" id="CHEBI:15378"/>
        <dbReference type="ChEBI" id="CHEBI:30616"/>
        <dbReference type="ChEBI" id="CHEBI:57476"/>
        <dbReference type="ChEBI" id="CHEBI:57590"/>
        <dbReference type="ChEBI" id="CHEBI:456216"/>
        <dbReference type="EC" id="2.7.1.39"/>
    </reaction>
</comment>
<dbReference type="AlphaFoldDB" id="A0A135YVJ5"/>
<evidence type="ECO:0000256" key="5">
    <source>
        <dbReference type="ARBA" id="ARBA00022605"/>
    </source>
</evidence>
<comment type="subcellular location">
    <subcellularLocation>
        <location evidence="13">Cytoplasm</location>
    </subcellularLocation>
</comment>
<evidence type="ECO:0000256" key="6">
    <source>
        <dbReference type="ARBA" id="ARBA00022679"/>
    </source>
</evidence>
<dbReference type="Proteomes" id="UP000070326">
    <property type="component" value="Unassembled WGS sequence"/>
</dbReference>
<evidence type="ECO:0000256" key="12">
    <source>
        <dbReference type="ARBA" id="ARBA00049954"/>
    </source>
</evidence>
<protein>
    <recommendedName>
        <fullName evidence="4 13">Homoserine kinase</fullName>
        <shortName evidence="13">HK</shortName>
        <shortName evidence="13">HSK</shortName>
        <ecNumber evidence="3 13">2.7.1.39</ecNumber>
    </recommendedName>
</protein>
<evidence type="ECO:0000256" key="8">
    <source>
        <dbReference type="ARBA" id="ARBA00022741"/>
    </source>
</evidence>
<keyword evidence="9 13" id="KW-0418">Kinase</keyword>
<comment type="pathway">
    <text evidence="1 13">Amino-acid biosynthesis; L-threonine biosynthesis; L-threonine from L-aspartate: step 4/5.</text>
</comment>
<dbReference type="RefSeq" id="WP_061101733.1">
    <property type="nucleotide sequence ID" value="NZ_KQ961798.1"/>
</dbReference>
<dbReference type="InterPro" id="IPR006203">
    <property type="entry name" value="GHMP_knse_ATP-bd_CS"/>
</dbReference>
<dbReference type="GO" id="GO:0009088">
    <property type="term" value="P:threonine biosynthetic process"/>
    <property type="evidence" value="ECO:0007669"/>
    <property type="project" value="UniProtKB-UniRule"/>
</dbReference>
<dbReference type="GO" id="GO:0005737">
    <property type="term" value="C:cytoplasm"/>
    <property type="evidence" value="ECO:0007669"/>
    <property type="project" value="UniProtKB-SubCell"/>
</dbReference>